<dbReference type="SUPFAM" id="SSF51735">
    <property type="entry name" value="NAD(P)-binding Rossmann-fold domains"/>
    <property type="match status" value="1"/>
</dbReference>
<dbReference type="HOGENOM" id="CLU_076368_0_2_5"/>
<dbReference type="AlphaFoldDB" id="Q0FW73"/>
<evidence type="ECO:0000313" key="3">
    <source>
        <dbReference type="EMBL" id="EAU48679.1"/>
    </source>
</evidence>
<dbReference type="RefSeq" id="WP_007802275.1">
    <property type="nucleotide sequence ID" value="NZ_DS022277.1"/>
</dbReference>
<evidence type="ECO:0000256" key="1">
    <source>
        <dbReference type="ARBA" id="ARBA00023002"/>
    </source>
</evidence>
<feature type="domain" description="Pyrroline-5-carboxylate reductase catalytic N-terminal" evidence="2">
    <location>
        <begin position="2"/>
        <end position="89"/>
    </location>
</feature>
<dbReference type="GO" id="GO:0016491">
    <property type="term" value="F:oxidoreductase activity"/>
    <property type="evidence" value="ECO:0007669"/>
    <property type="project" value="UniProtKB-KW"/>
</dbReference>
<name>Q0FW73_SALBH</name>
<dbReference type="InterPro" id="IPR036291">
    <property type="entry name" value="NAD(P)-bd_dom_sf"/>
</dbReference>
<accession>Q0FW73</accession>
<dbReference type="PANTHER" id="PTHR14239">
    <property type="entry name" value="DUDULIN-RELATED"/>
    <property type="match status" value="1"/>
</dbReference>
<protein>
    <submittedName>
        <fullName evidence="3">NADP oxidoreductase, coenzyme F420-dependent</fullName>
    </submittedName>
</protein>
<dbReference type="STRING" id="314265.R2601_03863"/>
<dbReference type="InterPro" id="IPR051267">
    <property type="entry name" value="STEAP_metalloreductase"/>
</dbReference>
<evidence type="ECO:0000313" key="4">
    <source>
        <dbReference type="Proteomes" id="UP000006230"/>
    </source>
</evidence>
<keyword evidence="4" id="KW-1185">Reference proteome</keyword>
<gene>
    <name evidence="3" type="ORF">R2601_03863</name>
</gene>
<dbReference type="EMBL" id="AATQ01000001">
    <property type="protein sequence ID" value="EAU48679.1"/>
    <property type="molecule type" value="Genomic_DNA"/>
</dbReference>
<dbReference type="InterPro" id="IPR028939">
    <property type="entry name" value="P5C_Rdtase_cat_N"/>
</dbReference>
<keyword evidence="1" id="KW-0560">Oxidoreductase</keyword>
<comment type="caution">
    <text evidence="3">The sequence shown here is derived from an EMBL/GenBank/DDBJ whole genome shotgun (WGS) entry which is preliminary data.</text>
</comment>
<organism evidence="3 4">
    <name type="scientific">Salipiger bermudensis (strain DSM 26914 / JCM 13377 / KCTC 12554 / HTCC2601)</name>
    <name type="common">Pelagibaca bermudensis</name>
    <dbReference type="NCBI Taxonomy" id="314265"/>
    <lineage>
        <taxon>Bacteria</taxon>
        <taxon>Pseudomonadati</taxon>
        <taxon>Pseudomonadota</taxon>
        <taxon>Alphaproteobacteria</taxon>
        <taxon>Rhodobacterales</taxon>
        <taxon>Roseobacteraceae</taxon>
        <taxon>Salipiger</taxon>
    </lineage>
</organism>
<proteinExistence type="predicted"/>
<dbReference type="OrthoDB" id="5524287at2"/>
<sequence length="219" mass="23140">MKIGIVGAGRIASALVTRLAPQGHELMISNSRGAEAVRETAEALGCHGGSAEEAAQFGDVTVVTVPLNAFDTLPAEAIGQRIVIDTCNYYPGRDGVLPEFEGGGETTSGQLQRKLPKARVVKAFNSIMSPHLEQGGKTPPSGGTPALPIASDDEQAATVVSQIVRDAGFEPVHAGPLAESWRFERARPVYCRPLDARALQAGLAATRPEDFVPENSWKD</sequence>
<dbReference type="Proteomes" id="UP000006230">
    <property type="component" value="Unassembled WGS sequence"/>
</dbReference>
<dbReference type="Gene3D" id="3.40.50.720">
    <property type="entry name" value="NAD(P)-binding Rossmann-like Domain"/>
    <property type="match status" value="1"/>
</dbReference>
<dbReference type="eggNOG" id="COG2085">
    <property type="taxonomic scope" value="Bacteria"/>
</dbReference>
<evidence type="ECO:0000259" key="2">
    <source>
        <dbReference type="Pfam" id="PF03807"/>
    </source>
</evidence>
<reference evidence="3 4" key="1">
    <citation type="journal article" date="2010" name="J. Bacteriol.">
        <title>Genome sequences of Pelagibaca bermudensis HTCC2601T and Maritimibacter alkaliphilus HTCC2654T, the type strains of two marine Roseobacter genera.</title>
        <authorList>
            <person name="Thrash J.C."/>
            <person name="Cho J.C."/>
            <person name="Ferriera S."/>
            <person name="Johnson J."/>
            <person name="Vergin K.L."/>
            <person name="Giovannoni S.J."/>
        </authorList>
    </citation>
    <scope>NUCLEOTIDE SEQUENCE [LARGE SCALE GENOMIC DNA]</scope>
    <source>
        <strain evidence="4">DSM 26914 / JCM 13377 / KCTC 12554 / HTCC2601</strain>
    </source>
</reference>
<dbReference type="Pfam" id="PF03807">
    <property type="entry name" value="F420_oxidored"/>
    <property type="match status" value="1"/>
</dbReference>